<evidence type="ECO:0000256" key="4">
    <source>
        <dbReference type="ARBA" id="ARBA00022448"/>
    </source>
</evidence>
<evidence type="ECO:0000256" key="12">
    <source>
        <dbReference type="ARBA" id="ARBA00025078"/>
    </source>
</evidence>
<evidence type="ECO:0000256" key="13">
    <source>
        <dbReference type="RuleBase" id="RU364091"/>
    </source>
</evidence>
<keyword evidence="16" id="KW-1185">Reference proteome</keyword>
<dbReference type="Pfam" id="PF01312">
    <property type="entry name" value="Bac_export_2"/>
    <property type="match status" value="1"/>
</dbReference>
<dbReference type="InterPro" id="IPR006136">
    <property type="entry name" value="FlhB"/>
</dbReference>
<feature type="region of interest" description="Disordered" evidence="14">
    <location>
        <begin position="366"/>
        <end position="388"/>
    </location>
</feature>
<keyword evidence="15" id="KW-0969">Cilium</keyword>
<dbReference type="Gene3D" id="3.40.1690.10">
    <property type="entry name" value="secretion proteins EscU"/>
    <property type="match status" value="1"/>
</dbReference>
<evidence type="ECO:0000256" key="10">
    <source>
        <dbReference type="ARBA" id="ARBA00023136"/>
    </source>
</evidence>
<evidence type="ECO:0000256" key="11">
    <source>
        <dbReference type="ARBA" id="ARBA00023225"/>
    </source>
</evidence>
<evidence type="ECO:0000256" key="7">
    <source>
        <dbReference type="ARBA" id="ARBA00022795"/>
    </source>
</evidence>
<evidence type="ECO:0000256" key="2">
    <source>
        <dbReference type="ARBA" id="ARBA00010690"/>
    </source>
</evidence>
<evidence type="ECO:0000313" key="15">
    <source>
        <dbReference type="EMBL" id="MDN0074596.1"/>
    </source>
</evidence>
<evidence type="ECO:0000256" key="3">
    <source>
        <dbReference type="ARBA" id="ARBA00021622"/>
    </source>
</evidence>
<comment type="similarity">
    <text evidence="2 13">Belongs to the type III secretion exporter family.</text>
</comment>
<dbReference type="Proteomes" id="UP001168540">
    <property type="component" value="Unassembled WGS sequence"/>
</dbReference>
<keyword evidence="9 13" id="KW-1133">Transmembrane helix</keyword>
<keyword evidence="10 13" id="KW-0472">Membrane</keyword>
<dbReference type="PANTHER" id="PTHR30531">
    <property type="entry name" value="FLAGELLAR BIOSYNTHETIC PROTEIN FLHB"/>
    <property type="match status" value="1"/>
</dbReference>
<feature type="region of interest" description="Disordered" evidence="14">
    <location>
        <begin position="1"/>
        <end position="26"/>
    </location>
</feature>
<name>A0ABT7XLD5_9NEIS</name>
<evidence type="ECO:0000256" key="9">
    <source>
        <dbReference type="ARBA" id="ARBA00022989"/>
    </source>
</evidence>
<comment type="caution">
    <text evidence="15">The sequence shown here is derived from an EMBL/GenBank/DDBJ whole genome shotgun (WGS) entry which is preliminary data.</text>
</comment>
<sequence length="388" mass="43570">MASDSDLERTEAASARRLQQAREDGNVPRSRELSTFAVTMTGVALLILLGGRLADFLQQLAQHAFTFDQATVRDTATALERFKEAMFQTLWQILPIFVGLLLVAALVPILIGGWNYSLKPVMPKFSKINPFTGIKRLFSINAATEGLKAILKSMLIGGVACWVIWNERMELVGLVNMPLKSALAKLIDLMSHTFLIVSGAMILLVVLDVPYQLWQYYKQLRMTKEEVKREYKEQEGSPEVKGRIRQLQREAARRRMMQEVPNANVIVTNPTHYAVAIKYTEDMRAPRVLAKGSLKVAERIIEIGREHKVTVMRVPSFTRALYFNAEIGDEVPSRLYSAAAQVLAYVYQLNVYQSSGGIAPVFPDQLDVPTDLDPQHNQPPEADSATRH</sequence>
<dbReference type="RefSeq" id="WP_289829169.1">
    <property type="nucleotide sequence ID" value="NZ_JAUEDK010000008.1"/>
</dbReference>
<comment type="function">
    <text evidence="12 13">Required for formation of the rod structure in the basal body of the flagellar apparatus. Together with FliI and FliH, may constitute the export apparatus of flagellin.</text>
</comment>
<evidence type="ECO:0000256" key="6">
    <source>
        <dbReference type="ARBA" id="ARBA00022692"/>
    </source>
</evidence>
<evidence type="ECO:0000256" key="1">
    <source>
        <dbReference type="ARBA" id="ARBA00004651"/>
    </source>
</evidence>
<evidence type="ECO:0000256" key="5">
    <source>
        <dbReference type="ARBA" id="ARBA00022475"/>
    </source>
</evidence>
<reference evidence="15" key="1">
    <citation type="submission" date="2023-06" db="EMBL/GenBank/DDBJ databases">
        <authorList>
            <person name="Zhang S."/>
        </authorList>
    </citation>
    <scope>NUCLEOTIDE SEQUENCE</scope>
    <source>
        <strain evidence="15">SG2303</strain>
    </source>
</reference>
<organism evidence="15 16">
    <name type="scientific">Crenobacter oryzisoli</name>
    <dbReference type="NCBI Taxonomy" id="3056844"/>
    <lineage>
        <taxon>Bacteria</taxon>
        <taxon>Pseudomonadati</taxon>
        <taxon>Pseudomonadota</taxon>
        <taxon>Betaproteobacteria</taxon>
        <taxon>Neisseriales</taxon>
        <taxon>Neisseriaceae</taxon>
        <taxon>Crenobacter</taxon>
    </lineage>
</organism>
<dbReference type="SUPFAM" id="SSF160544">
    <property type="entry name" value="EscU C-terminal domain-like"/>
    <property type="match status" value="1"/>
</dbReference>
<comment type="subcellular location">
    <subcellularLocation>
        <location evidence="1">Cell membrane</location>
        <topology evidence="1">Multi-pass membrane protein</topology>
    </subcellularLocation>
</comment>
<dbReference type="PRINTS" id="PR00950">
    <property type="entry name" value="TYPE3IMSPROT"/>
</dbReference>
<keyword evidence="7 13" id="KW-1005">Bacterial flagellum biogenesis</keyword>
<dbReference type="EMBL" id="JAUEDK010000008">
    <property type="protein sequence ID" value="MDN0074596.1"/>
    <property type="molecule type" value="Genomic_DNA"/>
</dbReference>
<feature type="transmembrane region" description="Helical" evidence="13">
    <location>
        <begin position="90"/>
        <end position="114"/>
    </location>
</feature>
<keyword evidence="15" id="KW-0282">Flagellum</keyword>
<feature type="transmembrane region" description="Helical" evidence="13">
    <location>
        <begin position="33"/>
        <end position="54"/>
    </location>
</feature>
<gene>
    <name evidence="13 15" type="primary">flhB</name>
    <name evidence="15" type="ORF">QU481_06765</name>
</gene>
<feature type="compositionally biased region" description="Basic and acidic residues" evidence="14">
    <location>
        <begin position="1"/>
        <end position="11"/>
    </location>
</feature>
<keyword evidence="6 13" id="KW-0812">Transmembrane</keyword>
<keyword evidence="11 13" id="KW-1006">Bacterial flagellum protein export</keyword>
<dbReference type="NCBIfam" id="TIGR00328">
    <property type="entry name" value="flhB"/>
    <property type="match status" value="1"/>
</dbReference>
<accession>A0ABT7XLD5</accession>
<keyword evidence="4 13" id="KW-0813">Transport</keyword>
<dbReference type="InterPro" id="IPR006135">
    <property type="entry name" value="T3SS_substrate_exporter"/>
</dbReference>
<dbReference type="InterPro" id="IPR029025">
    <property type="entry name" value="T3SS_substrate_exporter_C"/>
</dbReference>
<keyword evidence="15" id="KW-0966">Cell projection</keyword>
<evidence type="ECO:0000256" key="8">
    <source>
        <dbReference type="ARBA" id="ARBA00022927"/>
    </source>
</evidence>
<protein>
    <recommendedName>
        <fullName evidence="3 13">Flagellar biosynthetic protein FlhB</fullName>
    </recommendedName>
</protein>
<dbReference type="PANTHER" id="PTHR30531:SF12">
    <property type="entry name" value="FLAGELLAR BIOSYNTHETIC PROTEIN FLHB"/>
    <property type="match status" value="1"/>
</dbReference>
<keyword evidence="5 13" id="KW-1003">Cell membrane</keyword>
<proteinExistence type="inferred from homology"/>
<evidence type="ECO:0000313" key="16">
    <source>
        <dbReference type="Proteomes" id="UP001168540"/>
    </source>
</evidence>
<evidence type="ECO:0000256" key="14">
    <source>
        <dbReference type="SAM" id="MobiDB-lite"/>
    </source>
</evidence>
<keyword evidence="8 13" id="KW-0653">Protein transport</keyword>
<feature type="transmembrane region" description="Helical" evidence="13">
    <location>
        <begin position="186"/>
        <end position="207"/>
    </location>
</feature>
<comment type="caution">
    <text evidence="13">Lacks conserved residue(s) required for the propagation of feature annotation.</text>
</comment>
<dbReference type="Gene3D" id="6.10.250.2080">
    <property type="match status" value="1"/>
</dbReference>